<gene>
    <name evidence="3" type="ORF">TM448A01855_0020</name>
    <name evidence="4" type="ORF">TM448B02564_0004</name>
</gene>
<feature type="domain" description="CMP/dCMP-type deaminase" evidence="2">
    <location>
        <begin position="49"/>
        <end position="214"/>
    </location>
</feature>
<evidence type="ECO:0000256" key="1">
    <source>
        <dbReference type="ARBA" id="ARBA00022801"/>
    </source>
</evidence>
<sequence>MVCENCDPKLNRQGRVIKVLNSDWKYPVCSECGDEISNKTSKSISTSTSWDQYFHKLCTTVASKSPCLSHQIGAVAVRDKSIITTGYNGPPRGIPHCGHDRLMKDHCLSNYFANLTGPMNNHPVNRIRSECPRQVLGYPSGTHMELCPAQHAEENIVSNAARNGVSILGATLYMNSVIPCQKCYGTLINAGFVEIVVECPTPYDRWTQFLIDSSDIKIRSFEL</sequence>
<dbReference type="GO" id="GO:0004132">
    <property type="term" value="F:dCMP deaminase activity"/>
    <property type="evidence" value="ECO:0007669"/>
    <property type="project" value="TreeGrafter"/>
</dbReference>
<protein>
    <submittedName>
        <fullName evidence="3">Putative CMP/dCMP deaminase zinc-binding</fullName>
    </submittedName>
</protein>
<dbReference type="InterPro" id="IPR015517">
    <property type="entry name" value="dCMP_deaminase-rel"/>
</dbReference>
<dbReference type="PANTHER" id="PTHR11086:SF18">
    <property type="entry name" value="DEOXYCYTIDYLATE DEAMINASE"/>
    <property type="match status" value="1"/>
</dbReference>
<dbReference type="InterPro" id="IPR002125">
    <property type="entry name" value="CMP_dCMP_dom"/>
</dbReference>
<dbReference type="GO" id="GO:0005737">
    <property type="term" value="C:cytoplasm"/>
    <property type="evidence" value="ECO:0007669"/>
    <property type="project" value="TreeGrafter"/>
</dbReference>
<dbReference type="EMBL" id="MT144924">
    <property type="protein sequence ID" value="QJI01443.1"/>
    <property type="molecule type" value="Genomic_DNA"/>
</dbReference>
<organism evidence="3">
    <name type="scientific">viral metagenome</name>
    <dbReference type="NCBI Taxonomy" id="1070528"/>
    <lineage>
        <taxon>unclassified sequences</taxon>
        <taxon>metagenomes</taxon>
        <taxon>organismal metagenomes</taxon>
    </lineage>
</organism>
<dbReference type="PROSITE" id="PS51747">
    <property type="entry name" value="CYT_DCMP_DEAMINASES_2"/>
    <property type="match status" value="1"/>
</dbReference>
<dbReference type="AlphaFoldDB" id="A0A6H1ZTZ7"/>
<name>A0A6H1ZTZ7_9ZZZZ</name>
<dbReference type="SUPFAM" id="SSF53927">
    <property type="entry name" value="Cytidine deaminase-like"/>
    <property type="match status" value="1"/>
</dbReference>
<keyword evidence="1" id="KW-0378">Hydrolase</keyword>
<dbReference type="EMBL" id="MT144210">
    <property type="protein sequence ID" value="QJA50680.1"/>
    <property type="molecule type" value="Genomic_DNA"/>
</dbReference>
<dbReference type="Gene3D" id="3.40.140.10">
    <property type="entry name" value="Cytidine Deaminase, domain 2"/>
    <property type="match status" value="1"/>
</dbReference>
<evidence type="ECO:0000259" key="2">
    <source>
        <dbReference type="PROSITE" id="PS51747"/>
    </source>
</evidence>
<accession>A0A6H1ZTZ7</accession>
<dbReference type="InterPro" id="IPR016193">
    <property type="entry name" value="Cytidine_deaminase-like"/>
</dbReference>
<evidence type="ECO:0000313" key="3">
    <source>
        <dbReference type="EMBL" id="QJA50680.1"/>
    </source>
</evidence>
<dbReference type="Pfam" id="PF00383">
    <property type="entry name" value="dCMP_cyt_deam_1"/>
    <property type="match status" value="1"/>
</dbReference>
<reference evidence="3" key="1">
    <citation type="submission" date="2020-03" db="EMBL/GenBank/DDBJ databases">
        <title>The deep terrestrial virosphere.</title>
        <authorList>
            <person name="Holmfeldt K."/>
            <person name="Nilsson E."/>
            <person name="Simone D."/>
            <person name="Lopez-Fernandez M."/>
            <person name="Wu X."/>
            <person name="de Brujin I."/>
            <person name="Lundin D."/>
            <person name="Andersson A."/>
            <person name="Bertilsson S."/>
            <person name="Dopson M."/>
        </authorList>
    </citation>
    <scope>NUCLEOTIDE SEQUENCE</scope>
    <source>
        <strain evidence="3">TM448A01855</strain>
        <strain evidence="4">TM448B02564</strain>
    </source>
</reference>
<proteinExistence type="predicted"/>
<evidence type="ECO:0000313" key="4">
    <source>
        <dbReference type="EMBL" id="QJI01443.1"/>
    </source>
</evidence>
<dbReference type="PANTHER" id="PTHR11086">
    <property type="entry name" value="DEOXYCYTIDYLATE DEAMINASE-RELATED"/>
    <property type="match status" value="1"/>
</dbReference>